<dbReference type="InterPro" id="IPR026875">
    <property type="entry name" value="PHydrolase_assoc_dom"/>
</dbReference>
<keyword evidence="1 2" id="KW-0378">Hydrolase</keyword>
<dbReference type="RefSeq" id="WP_035163771.1">
    <property type="nucleotide sequence ID" value="NZ_AZTB01000037.1"/>
</dbReference>
<comment type="caution">
    <text evidence="4">The sequence shown here is derived from an EMBL/GenBank/DDBJ whole genome shotgun (WGS) entry which is preliminary data.</text>
</comment>
<dbReference type="InterPro" id="IPR006261">
    <property type="entry name" value="dGTPase"/>
</dbReference>
<dbReference type="CDD" id="cd00077">
    <property type="entry name" value="HDc"/>
    <property type="match status" value="1"/>
</dbReference>
<dbReference type="HAMAP" id="MF_01212">
    <property type="entry name" value="dGTPase_type2"/>
    <property type="match status" value="1"/>
</dbReference>
<dbReference type="InterPro" id="IPR051094">
    <property type="entry name" value="Diverse_Catalytic_Enzymes"/>
</dbReference>
<evidence type="ECO:0000256" key="2">
    <source>
        <dbReference type="HAMAP-Rule" id="MF_01212"/>
    </source>
</evidence>
<dbReference type="STRING" id="1156417.Y919_07890"/>
<dbReference type="Gene3D" id="1.10.3210.10">
    <property type="entry name" value="Hypothetical protein af1432"/>
    <property type="match status" value="1"/>
</dbReference>
<comment type="similarity">
    <text evidence="2">Belongs to the dGTPase family. Type 2 subfamily.</text>
</comment>
<evidence type="ECO:0000256" key="1">
    <source>
        <dbReference type="ARBA" id="ARBA00022801"/>
    </source>
</evidence>
<dbReference type="PANTHER" id="PTHR35795:SF1">
    <property type="entry name" value="BIS(5'-NUCLEOSYL)-TETRAPHOSPHATASE, SYMMETRICAL"/>
    <property type="match status" value="1"/>
</dbReference>
<sequence>MNIRSRTEELEKNILSKYAALSSKAKRKFEEKKCSIRTEFQRDRDRIVHSKAFRRLKHKTQVFIAPEGDHYRTRLTHTLEVAQISRTLARALRLNEDLAEAIALGHDLGHTPFGHKGEQVLNEIFSKGFRHNEQSLKVVDYLEFHNEKPGLNLTYEVRDGILNHTGNREPITLEGKIVKIADRIAYINHDIDDSIRARIISKEDLPKDCIKVLGSTYGERINTMIMDIIKNSYERNDIKMSEEISYYTNKLRDFMFQSVYLNKKAKSEEDKAKFIIEQLYEYYNKNFEKIPAEHRRHHETIWRTKDEIVCDYIAGMTDRYAIRVFKDIFVPRPWQK</sequence>
<dbReference type="Proteomes" id="UP000029622">
    <property type="component" value="Unassembled WGS sequence"/>
</dbReference>
<organism evidence="4 5">
    <name type="scientific">Caloranaerobacter azorensis H53214</name>
    <dbReference type="NCBI Taxonomy" id="1156417"/>
    <lineage>
        <taxon>Bacteria</taxon>
        <taxon>Bacillati</taxon>
        <taxon>Bacillota</taxon>
        <taxon>Tissierellia</taxon>
        <taxon>Tissierellales</taxon>
        <taxon>Thermohalobacteraceae</taxon>
        <taxon>Caloranaerobacter</taxon>
    </lineage>
</organism>
<dbReference type="InterPro" id="IPR006674">
    <property type="entry name" value="HD_domain"/>
</dbReference>
<name>A0A096BH09_9FIRM</name>
<evidence type="ECO:0000259" key="3">
    <source>
        <dbReference type="PROSITE" id="PS51831"/>
    </source>
</evidence>
<dbReference type="SUPFAM" id="SSF109604">
    <property type="entry name" value="HD-domain/PDEase-like"/>
    <property type="match status" value="1"/>
</dbReference>
<proteinExistence type="inferred from homology"/>
<dbReference type="SMART" id="SM00471">
    <property type="entry name" value="HDc"/>
    <property type="match status" value="1"/>
</dbReference>
<evidence type="ECO:0000313" key="5">
    <source>
        <dbReference type="Proteomes" id="UP000029622"/>
    </source>
</evidence>
<dbReference type="Pfam" id="PF01966">
    <property type="entry name" value="HD"/>
    <property type="match status" value="1"/>
</dbReference>
<dbReference type="Pfam" id="PF13286">
    <property type="entry name" value="HD_assoc"/>
    <property type="match status" value="1"/>
</dbReference>
<dbReference type="PANTHER" id="PTHR35795">
    <property type="entry name" value="SLR1885 PROTEIN"/>
    <property type="match status" value="1"/>
</dbReference>
<dbReference type="GO" id="GO:0016793">
    <property type="term" value="F:triphosphoric monoester hydrolase activity"/>
    <property type="evidence" value="ECO:0007669"/>
    <property type="project" value="InterPro"/>
</dbReference>
<gene>
    <name evidence="4" type="ORF">Y919_07890</name>
</gene>
<accession>A0A096BH09</accession>
<dbReference type="EMBL" id="AZTB01000037">
    <property type="protein sequence ID" value="KGG80167.1"/>
    <property type="molecule type" value="Genomic_DNA"/>
</dbReference>
<evidence type="ECO:0000313" key="4">
    <source>
        <dbReference type="EMBL" id="KGG80167.1"/>
    </source>
</evidence>
<dbReference type="InterPro" id="IPR023023">
    <property type="entry name" value="dNTPase_2"/>
</dbReference>
<dbReference type="PROSITE" id="PS51831">
    <property type="entry name" value="HD"/>
    <property type="match status" value="1"/>
</dbReference>
<dbReference type="InterPro" id="IPR003607">
    <property type="entry name" value="HD/PDEase_dom"/>
</dbReference>
<dbReference type="AlphaFoldDB" id="A0A096BH09"/>
<feature type="domain" description="HD" evidence="3">
    <location>
        <begin position="74"/>
        <end position="187"/>
    </location>
</feature>
<protein>
    <recommendedName>
        <fullName evidence="2">Deoxyguanosinetriphosphate triphosphohydrolase-like protein</fullName>
    </recommendedName>
</protein>
<dbReference type="NCBIfam" id="TIGR01353">
    <property type="entry name" value="dGTP_triPase"/>
    <property type="match status" value="1"/>
</dbReference>
<dbReference type="NCBIfam" id="NF002327">
    <property type="entry name" value="PRK01286.1-2"/>
    <property type="match status" value="1"/>
</dbReference>
<reference evidence="4 5" key="1">
    <citation type="submission" date="2013-12" db="EMBL/GenBank/DDBJ databases">
        <title>Draft genome sequence of Caloranaerobacter sp. H53214.</title>
        <authorList>
            <person name="Jiang L.J."/>
            <person name="Shao Z.Z."/>
            <person name="Long M.N."/>
        </authorList>
    </citation>
    <scope>NUCLEOTIDE SEQUENCE [LARGE SCALE GENOMIC DNA]</scope>
    <source>
        <strain evidence="4 5">H53214</strain>
    </source>
</reference>